<feature type="compositionally biased region" description="Basic residues" evidence="1">
    <location>
        <begin position="118"/>
        <end position="127"/>
    </location>
</feature>
<keyword evidence="3" id="KW-1185">Reference proteome</keyword>
<feature type="region of interest" description="Disordered" evidence="1">
    <location>
        <begin position="108"/>
        <end position="169"/>
    </location>
</feature>
<sequence>MHWLEQRHVKVSGNRAGPPWAPEATWDPTLGAYVAYRASNLYAADDTQHTGTTYPRMKYVTTRDFRTFSEPKVGNDPGGGVIDSAVVKDGDWYYRVTTDDKAVGSYARHRAGTLPRSGRSRRPRHGTRATGSWLTTACAPASAPTGSSNRPSSKTTQATAGGCSWTRTPDAAPLLLH</sequence>
<accession>A0A9Q3VUK4</accession>
<evidence type="ECO:0008006" key="4">
    <source>
        <dbReference type="Google" id="ProtNLM"/>
    </source>
</evidence>
<evidence type="ECO:0000256" key="1">
    <source>
        <dbReference type="SAM" id="MobiDB-lite"/>
    </source>
</evidence>
<dbReference type="EMBL" id="JAJSBI010000021">
    <property type="protein sequence ID" value="MCD9878437.1"/>
    <property type="molecule type" value="Genomic_DNA"/>
</dbReference>
<name>A0A9Q3VUK4_9ACTN</name>
<evidence type="ECO:0000313" key="2">
    <source>
        <dbReference type="EMBL" id="MCD9878437.1"/>
    </source>
</evidence>
<gene>
    <name evidence="2" type="ORF">LJ657_33470</name>
</gene>
<protein>
    <recommendedName>
        <fullName evidence="4">Glycosyl hydrolases family 43</fullName>
    </recommendedName>
</protein>
<evidence type="ECO:0000313" key="3">
    <source>
        <dbReference type="Proteomes" id="UP001108029"/>
    </source>
</evidence>
<dbReference type="AlphaFoldDB" id="A0A9Q3VUK4"/>
<dbReference type="RefSeq" id="WP_232652648.1">
    <property type="nucleotide sequence ID" value="NZ_JAJSBI010000021.1"/>
</dbReference>
<organism evidence="2 3">
    <name type="scientific">Streptomyces guryensis</name>
    <dbReference type="NCBI Taxonomy" id="2886947"/>
    <lineage>
        <taxon>Bacteria</taxon>
        <taxon>Bacillati</taxon>
        <taxon>Actinomycetota</taxon>
        <taxon>Actinomycetes</taxon>
        <taxon>Kitasatosporales</taxon>
        <taxon>Streptomycetaceae</taxon>
        <taxon>Streptomyces</taxon>
    </lineage>
</organism>
<dbReference type="Proteomes" id="UP001108029">
    <property type="component" value="Unassembled WGS sequence"/>
</dbReference>
<reference evidence="2" key="1">
    <citation type="submission" date="2021-12" db="EMBL/GenBank/DDBJ databases">
        <authorList>
            <person name="Lee J.-H."/>
            <person name="Kim S.-B."/>
        </authorList>
    </citation>
    <scope>NUCLEOTIDE SEQUENCE</scope>
    <source>
        <strain evidence="2">NR30</strain>
    </source>
</reference>
<comment type="caution">
    <text evidence="2">The sequence shown here is derived from an EMBL/GenBank/DDBJ whole genome shotgun (WGS) entry which is preliminary data.</text>
</comment>
<dbReference type="SUPFAM" id="SSF75005">
    <property type="entry name" value="Arabinanase/levansucrase/invertase"/>
    <property type="match status" value="1"/>
</dbReference>
<feature type="compositionally biased region" description="Polar residues" evidence="1">
    <location>
        <begin position="144"/>
        <end position="159"/>
    </location>
</feature>
<proteinExistence type="predicted"/>
<dbReference type="InterPro" id="IPR023296">
    <property type="entry name" value="Glyco_hydro_beta-prop_sf"/>
</dbReference>